<dbReference type="Pfam" id="PF06312">
    <property type="entry name" value="Neurexophilin"/>
    <property type="match status" value="1"/>
</dbReference>
<dbReference type="PANTHER" id="PTHR16165:SF5">
    <property type="entry name" value="NXPE FAMILY MEMBER 3"/>
    <property type="match status" value="1"/>
</dbReference>
<accession>A0A9J7KRW3</accession>
<dbReference type="Gene3D" id="2.60.40.10">
    <property type="entry name" value="Immunoglobulins"/>
    <property type="match status" value="1"/>
</dbReference>
<keyword evidence="2" id="KW-0732">Signal</keyword>
<dbReference type="PANTHER" id="PTHR16165">
    <property type="entry name" value="NXPE FAMILY MEMBER"/>
    <property type="match status" value="1"/>
</dbReference>
<reference evidence="5 6" key="2">
    <citation type="submission" date="2025-04" db="UniProtKB">
        <authorList>
            <consortium name="RefSeq"/>
        </authorList>
    </citation>
    <scope>IDENTIFICATION</scope>
    <source>
        <strain evidence="5 6">S238N-H82</strain>
        <tissue evidence="5 6">Testes</tissue>
    </source>
</reference>
<comment type="similarity">
    <text evidence="1">Belongs to the NXPE family.</text>
</comment>
<evidence type="ECO:0000313" key="6">
    <source>
        <dbReference type="RefSeq" id="XP_035669027.1"/>
    </source>
</evidence>
<evidence type="ECO:0000259" key="3">
    <source>
        <dbReference type="Pfam" id="PF24536"/>
    </source>
</evidence>
<dbReference type="RefSeq" id="XP_035669027.1">
    <property type="nucleotide sequence ID" value="XM_035813134.1"/>
</dbReference>
<dbReference type="GeneID" id="118411100"/>
<dbReference type="InterPro" id="IPR057106">
    <property type="entry name" value="NXPE4_C"/>
</dbReference>
<name>A0A9J7KRW3_BRAFL</name>
<organism evidence="4 6">
    <name type="scientific">Branchiostoma floridae</name>
    <name type="common">Florida lancelet</name>
    <name type="synonym">Amphioxus</name>
    <dbReference type="NCBI Taxonomy" id="7739"/>
    <lineage>
        <taxon>Eukaryota</taxon>
        <taxon>Metazoa</taxon>
        <taxon>Chordata</taxon>
        <taxon>Cephalochordata</taxon>
        <taxon>Leptocardii</taxon>
        <taxon>Amphioxiformes</taxon>
        <taxon>Branchiostomatidae</taxon>
        <taxon>Branchiostoma</taxon>
    </lineage>
</organism>
<evidence type="ECO:0000313" key="5">
    <source>
        <dbReference type="RefSeq" id="XP_035669026.1"/>
    </source>
</evidence>
<dbReference type="InterPro" id="IPR013783">
    <property type="entry name" value="Ig-like_fold"/>
</dbReference>
<dbReference type="InterPro" id="IPR014756">
    <property type="entry name" value="Ig_E-set"/>
</dbReference>
<dbReference type="Proteomes" id="UP000001554">
    <property type="component" value="Chromosome 3"/>
</dbReference>
<proteinExistence type="inferred from homology"/>
<reference evidence="4" key="1">
    <citation type="journal article" date="2020" name="Nat. Ecol. Evol.">
        <title>Deeply conserved synteny resolves early events in vertebrate evolution.</title>
        <authorList>
            <person name="Simakov O."/>
            <person name="Marletaz F."/>
            <person name="Yue J.X."/>
            <person name="O'Connell B."/>
            <person name="Jenkins J."/>
            <person name="Brandt A."/>
            <person name="Calef R."/>
            <person name="Tung C.H."/>
            <person name="Huang T.K."/>
            <person name="Schmutz J."/>
            <person name="Satoh N."/>
            <person name="Yu J.K."/>
            <person name="Putnam N.H."/>
            <person name="Green R.E."/>
            <person name="Rokhsar D.S."/>
        </authorList>
    </citation>
    <scope>NUCLEOTIDE SEQUENCE [LARGE SCALE GENOMIC DNA]</scope>
    <source>
        <strain evidence="4">S238N-H82</strain>
    </source>
</reference>
<dbReference type="Pfam" id="PF24536">
    <property type="entry name" value="NXPE4_C"/>
    <property type="match status" value="1"/>
</dbReference>
<feature type="chain" id="PRO_5044698871" evidence="2">
    <location>
        <begin position="24"/>
        <end position="555"/>
    </location>
</feature>
<evidence type="ECO:0000256" key="1">
    <source>
        <dbReference type="ARBA" id="ARBA00005431"/>
    </source>
</evidence>
<keyword evidence="4" id="KW-1185">Reference proteome</keyword>
<evidence type="ECO:0000256" key="2">
    <source>
        <dbReference type="SAM" id="SignalP"/>
    </source>
</evidence>
<protein>
    <submittedName>
        <fullName evidence="5 6">NXPE family member 3-like</fullName>
    </submittedName>
</protein>
<dbReference type="SUPFAM" id="SSF52266">
    <property type="entry name" value="SGNH hydrolase"/>
    <property type="match status" value="1"/>
</dbReference>
<evidence type="ECO:0000313" key="4">
    <source>
        <dbReference type="Proteomes" id="UP000001554"/>
    </source>
</evidence>
<dbReference type="OMA" id="ACCSDWY"/>
<sequence length="555" mass="62744">MAAIIRLSVASVAMLLISMTTLRFSPPLLLNWGQDATGHQDVPKPVFKVSLTKPPVSPGLIEPAVKPCLPKEPLIDQATHPKYTKVVVLDRESLYHQGDVLTARVVARDKEGGPKTYGGDFFRARLVSSDRSLQASSAGHVTDHCNGTYTVQFPLYWVGGVSIKIQLVHPSEAVEVLRRLRETPNTKIFYCTFDDSKTKASEKRRCYSSTNPNLPPDQLCDFSKQKVNATWICQKPDKLPCSTIGRCKWDPDQSYKRAEGLVSKKEKILFKKPYLETELELDTKEPIRVLESERATPEHLPLCTGNATDSQASFGYWSGKVWKSSACNVRVFTKEDIRRCLANKTVYMEGDSTIAQWYARLVDVVLLKHITTADAAIGRHKPSNERGEDNQWNISLSYRFHHFPRQGSYWTFFNEARYTADVLDAFQGGPNMVVVLGLWAHFAAEPLDMIRSRLYAIRGAIHRLLRRGPGTRVFVRTGTTREHAKQKMSFYLTGSDWLNYQVTEVIREVFRADPDVVVLDTWDMSVCQWGPDSIHPDKNVVGSQLNIMLSHICPK</sequence>
<gene>
    <name evidence="5 6" type="primary">LOC118411100</name>
</gene>
<dbReference type="KEGG" id="bfo:118411100"/>
<dbReference type="InterPro" id="IPR026845">
    <property type="entry name" value="NXPH/NXPE"/>
</dbReference>
<dbReference type="SUPFAM" id="SSF81296">
    <property type="entry name" value="E set domains"/>
    <property type="match status" value="1"/>
</dbReference>
<feature type="domain" description="NXPE C-terminal" evidence="3">
    <location>
        <begin position="322"/>
        <end position="553"/>
    </location>
</feature>
<feature type="signal peptide" evidence="2">
    <location>
        <begin position="1"/>
        <end position="23"/>
    </location>
</feature>
<dbReference type="AlphaFoldDB" id="A0A9J7KRW3"/>
<dbReference type="RefSeq" id="XP_035669026.1">
    <property type="nucleotide sequence ID" value="XM_035813133.1"/>
</dbReference>